<reference evidence="7" key="1">
    <citation type="journal article" date="2020" name="Stud. Mycol.">
        <title>101 Dothideomycetes genomes: a test case for predicting lifestyles and emergence of pathogens.</title>
        <authorList>
            <person name="Haridas S."/>
            <person name="Albert R."/>
            <person name="Binder M."/>
            <person name="Bloem J."/>
            <person name="Labutti K."/>
            <person name="Salamov A."/>
            <person name="Andreopoulos B."/>
            <person name="Baker S."/>
            <person name="Barry K."/>
            <person name="Bills G."/>
            <person name="Bluhm B."/>
            <person name="Cannon C."/>
            <person name="Castanera R."/>
            <person name="Culley D."/>
            <person name="Daum C."/>
            <person name="Ezra D."/>
            <person name="Gonzalez J."/>
            <person name="Henrissat B."/>
            <person name="Kuo A."/>
            <person name="Liang C."/>
            <person name="Lipzen A."/>
            <person name="Lutzoni F."/>
            <person name="Magnuson J."/>
            <person name="Mondo S."/>
            <person name="Nolan M."/>
            <person name="Ohm R."/>
            <person name="Pangilinan J."/>
            <person name="Park H.-J."/>
            <person name="Ramirez L."/>
            <person name="Alfaro M."/>
            <person name="Sun H."/>
            <person name="Tritt A."/>
            <person name="Yoshinaga Y."/>
            <person name="Zwiers L.-H."/>
            <person name="Turgeon B."/>
            <person name="Goodwin S."/>
            <person name="Spatafora J."/>
            <person name="Crous P."/>
            <person name="Grigoriev I."/>
        </authorList>
    </citation>
    <scope>NUCLEOTIDE SEQUENCE</scope>
    <source>
        <strain evidence="7">ATCC 74209</strain>
    </source>
</reference>
<dbReference type="OrthoDB" id="1560166at2759"/>
<dbReference type="GO" id="GO:0005829">
    <property type="term" value="C:cytosol"/>
    <property type="evidence" value="ECO:0007669"/>
    <property type="project" value="TreeGrafter"/>
</dbReference>
<dbReference type="InterPro" id="IPR020843">
    <property type="entry name" value="ER"/>
</dbReference>
<dbReference type="PANTHER" id="PTHR43880:SF12">
    <property type="entry name" value="ALCOHOL DEHYDROGENASE CLASS-3"/>
    <property type="match status" value="1"/>
</dbReference>
<dbReference type="SUPFAM" id="SSF51735">
    <property type="entry name" value="NAD(P)-binding Rossmann-fold domains"/>
    <property type="match status" value="1"/>
</dbReference>
<protein>
    <submittedName>
        <fullName evidence="7">Aryl-alcohol dehydrogenase</fullName>
    </submittedName>
</protein>
<dbReference type="Pfam" id="PF08240">
    <property type="entry name" value="ADH_N"/>
    <property type="match status" value="1"/>
</dbReference>
<dbReference type="AlphaFoldDB" id="A0A9P4JKU0"/>
<keyword evidence="4" id="KW-0520">NAD</keyword>
<dbReference type="GO" id="GO:0008270">
    <property type="term" value="F:zinc ion binding"/>
    <property type="evidence" value="ECO:0007669"/>
    <property type="project" value="InterPro"/>
</dbReference>
<keyword evidence="1 5" id="KW-0479">Metal-binding</keyword>
<organism evidence="7 8">
    <name type="scientific">Delitschia confertaspora ATCC 74209</name>
    <dbReference type="NCBI Taxonomy" id="1513339"/>
    <lineage>
        <taxon>Eukaryota</taxon>
        <taxon>Fungi</taxon>
        <taxon>Dikarya</taxon>
        <taxon>Ascomycota</taxon>
        <taxon>Pezizomycotina</taxon>
        <taxon>Dothideomycetes</taxon>
        <taxon>Pleosporomycetidae</taxon>
        <taxon>Pleosporales</taxon>
        <taxon>Delitschiaceae</taxon>
        <taxon>Delitschia</taxon>
    </lineage>
</organism>
<gene>
    <name evidence="7" type="ORF">GQ43DRAFT_378871</name>
</gene>
<dbReference type="InterPro" id="IPR013149">
    <property type="entry name" value="ADH-like_C"/>
</dbReference>
<evidence type="ECO:0000256" key="5">
    <source>
        <dbReference type="RuleBase" id="RU361277"/>
    </source>
</evidence>
<proteinExistence type="inferred from homology"/>
<accession>A0A9P4JKU0</accession>
<dbReference type="EMBL" id="ML994152">
    <property type="protein sequence ID" value="KAF2198328.1"/>
    <property type="molecule type" value="Genomic_DNA"/>
</dbReference>
<dbReference type="CDD" id="cd08278">
    <property type="entry name" value="benzyl_alcohol_DH"/>
    <property type="match status" value="1"/>
</dbReference>
<sequence>MLTDALVNVEPGASFKLQKINVDENLHEDEVLIKTKATGVCHTDLNFSKEDSIPELFPGVFGHEGAGTIVSIGSAVKTLAPGDNVLISYTSCGNCSNCKSKATSFCKTWEEANFGVGRFPDGSKAYSSEDGKPITSHFFGQSSFSRYCVASERSVVKVPDDADLSLLAPLGCGIMTGAGAMLNVVKPAGKGTVVVVGAGAVGLAAIMAVKLLPEQDRPGTVVAVDIVASRLEMAKKYGATHVVNAEEEKDLKAALMKLTEDEGVDGSIDCTGIPEVVNALLEAAAKRGIIVTVGVGRLDATASPNIFKTVNSGRVYTGCCMGSCYPQEFIPMLIDASKRGDFPFTELIKTFPVADMDKAVCGVHDGTVIKAVLTWE</sequence>
<comment type="similarity">
    <text evidence="5">Belongs to the zinc-containing alcohol dehydrogenase family.</text>
</comment>
<dbReference type="InterPro" id="IPR002328">
    <property type="entry name" value="ADH_Zn_CS"/>
</dbReference>
<evidence type="ECO:0000313" key="7">
    <source>
        <dbReference type="EMBL" id="KAF2198328.1"/>
    </source>
</evidence>
<dbReference type="InterPro" id="IPR036291">
    <property type="entry name" value="NAD(P)-bd_dom_sf"/>
</dbReference>
<dbReference type="Pfam" id="PF00107">
    <property type="entry name" value="ADH_zinc_N"/>
    <property type="match status" value="1"/>
</dbReference>
<dbReference type="Gene3D" id="3.90.180.10">
    <property type="entry name" value="Medium-chain alcohol dehydrogenases, catalytic domain"/>
    <property type="match status" value="1"/>
</dbReference>
<dbReference type="PANTHER" id="PTHR43880">
    <property type="entry name" value="ALCOHOL DEHYDROGENASE"/>
    <property type="match status" value="1"/>
</dbReference>
<dbReference type="PROSITE" id="PS00059">
    <property type="entry name" value="ADH_ZINC"/>
    <property type="match status" value="1"/>
</dbReference>
<name>A0A9P4JKU0_9PLEO</name>
<evidence type="ECO:0000256" key="3">
    <source>
        <dbReference type="ARBA" id="ARBA00023002"/>
    </source>
</evidence>
<comment type="cofactor">
    <cofactor evidence="5">
        <name>Zn(2+)</name>
        <dbReference type="ChEBI" id="CHEBI:29105"/>
    </cofactor>
</comment>
<dbReference type="GO" id="GO:0051903">
    <property type="term" value="F:S-(hydroxymethyl)glutathione dehydrogenase [NAD(P)+] activity"/>
    <property type="evidence" value="ECO:0007669"/>
    <property type="project" value="TreeGrafter"/>
</dbReference>
<evidence type="ECO:0000256" key="2">
    <source>
        <dbReference type="ARBA" id="ARBA00022833"/>
    </source>
</evidence>
<dbReference type="Gene3D" id="3.40.50.720">
    <property type="entry name" value="NAD(P)-binding Rossmann-like Domain"/>
    <property type="match status" value="1"/>
</dbReference>
<keyword evidence="3" id="KW-0560">Oxidoreductase</keyword>
<evidence type="ECO:0000256" key="1">
    <source>
        <dbReference type="ARBA" id="ARBA00022723"/>
    </source>
</evidence>
<dbReference type="GO" id="GO:0046294">
    <property type="term" value="P:formaldehyde catabolic process"/>
    <property type="evidence" value="ECO:0007669"/>
    <property type="project" value="TreeGrafter"/>
</dbReference>
<dbReference type="SMART" id="SM00829">
    <property type="entry name" value="PKS_ER"/>
    <property type="match status" value="1"/>
</dbReference>
<evidence type="ECO:0000259" key="6">
    <source>
        <dbReference type="SMART" id="SM00829"/>
    </source>
</evidence>
<evidence type="ECO:0000313" key="8">
    <source>
        <dbReference type="Proteomes" id="UP000799536"/>
    </source>
</evidence>
<keyword evidence="8" id="KW-1185">Reference proteome</keyword>
<comment type="caution">
    <text evidence="7">The sequence shown here is derived from an EMBL/GenBank/DDBJ whole genome shotgun (WGS) entry which is preliminary data.</text>
</comment>
<evidence type="ECO:0000256" key="4">
    <source>
        <dbReference type="ARBA" id="ARBA00023027"/>
    </source>
</evidence>
<dbReference type="SUPFAM" id="SSF50129">
    <property type="entry name" value="GroES-like"/>
    <property type="match status" value="1"/>
</dbReference>
<feature type="domain" description="Enoyl reductase (ER)" evidence="6">
    <location>
        <begin position="12"/>
        <end position="373"/>
    </location>
</feature>
<keyword evidence="2 5" id="KW-0862">Zinc</keyword>
<dbReference type="InterPro" id="IPR013154">
    <property type="entry name" value="ADH-like_N"/>
</dbReference>
<dbReference type="InterPro" id="IPR011032">
    <property type="entry name" value="GroES-like_sf"/>
</dbReference>
<dbReference type="Proteomes" id="UP000799536">
    <property type="component" value="Unassembled WGS sequence"/>
</dbReference>